<reference evidence="1 2" key="1">
    <citation type="submission" date="2019-08" db="EMBL/GenBank/DDBJ databases">
        <title>Bacillus genomes from the desert of Cuatro Cienegas, Coahuila.</title>
        <authorList>
            <person name="Olmedo-Alvarez G."/>
        </authorList>
    </citation>
    <scope>NUCLEOTIDE SEQUENCE [LARGE SCALE GENOMIC DNA]</scope>
    <source>
        <strain evidence="1 2">CH451a_14T</strain>
    </source>
</reference>
<dbReference type="Proteomes" id="UP000325054">
    <property type="component" value="Unassembled WGS sequence"/>
</dbReference>
<comment type="caution">
    <text evidence="1">The sequence shown here is derived from an EMBL/GenBank/DDBJ whole genome shotgun (WGS) entry which is preliminary data.</text>
</comment>
<sequence>MDERMERMEGMLSQLISTVGNLNVMVGHMKVENEQRHKEIVTKLENLELGQEYILEKAVRNEREIARIVKQRN</sequence>
<proteinExistence type="predicted"/>
<dbReference type="AlphaFoldDB" id="A0A5D4TIX4"/>
<gene>
    <name evidence="1" type="ORF">FZC80_16340</name>
</gene>
<dbReference type="EMBL" id="VTEW01000015">
    <property type="protein sequence ID" value="TYS75770.1"/>
    <property type="molecule type" value="Genomic_DNA"/>
</dbReference>
<organism evidence="1 2">
    <name type="scientific">Rossellomorea aquimaris</name>
    <dbReference type="NCBI Taxonomy" id="189382"/>
    <lineage>
        <taxon>Bacteria</taxon>
        <taxon>Bacillati</taxon>
        <taxon>Bacillota</taxon>
        <taxon>Bacilli</taxon>
        <taxon>Bacillales</taxon>
        <taxon>Bacillaceae</taxon>
        <taxon>Rossellomorea</taxon>
    </lineage>
</organism>
<protein>
    <submittedName>
        <fullName evidence="1">Uncharacterized protein</fullName>
    </submittedName>
</protein>
<accession>A0A5D4TIX4</accession>
<name>A0A5D4TIX4_9BACI</name>
<evidence type="ECO:0000313" key="2">
    <source>
        <dbReference type="Proteomes" id="UP000325054"/>
    </source>
</evidence>
<dbReference type="OrthoDB" id="2679795at2"/>
<evidence type="ECO:0000313" key="1">
    <source>
        <dbReference type="EMBL" id="TYS75770.1"/>
    </source>
</evidence>
<dbReference type="RefSeq" id="WP_148992471.1">
    <property type="nucleotide sequence ID" value="NZ_VTEW01000015.1"/>
</dbReference>